<dbReference type="GO" id="GO:0046872">
    <property type="term" value="F:metal ion binding"/>
    <property type="evidence" value="ECO:0007669"/>
    <property type="project" value="UniProtKB-UniRule"/>
</dbReference>
<dbReference type="Gene3D" id="3.40.390.10">
    <property type="entry name" value="Collagenase (Catalytic Domain)"/>
    <property type="match status" value="1"/>
</dbReference>
<evidence type="ECO:0000256" key="5">
    <source>
        <dbReference type="ARBA" id="ARBA00018046"/>
    </source>
</evidence>
<evidence type="ECO:0000256" key="1">
    <source>
        <dbReference type="ARBA" id="ARBA00000436"/>
    </source>
</evidence>
<keyword evidence="7 13" id="KW-0479">Metal-binding</keyword>
<dbReference type="GeneID" id="73377700"/>
<dbReference type="SUPFAM" id="SSF55486">
    <property type="entry name" value="Metalloproteases ('zincins'), catalytic domain"/>
    <property type="match status" value="1"/>
</dbReference>
<dbReference type="GO" id="GO:0004222">
    <property type="term" value="F:metalloendopeptidase activity"/>
    <property type="evidence" value="ECO:0007669"/>
    <property type="project" value="UniProtKB-EC"/>
</dbReference>
<evidence type="ECO:0000256" key="7">
    <source>
        <dbReference type="ARBA" id="ARBA00022723"/>
    </source>
</evidence>
<evidence type="ECO:0000256" key="4">
    <source>
        <dbReference type="ARBA" id="ARBA00012441"/>
    </source>
</evidence>
<dbReference type="InterPro" id="IPR033851">
    <property type="entry name" value="M3A_MIP"/>
</dbReference>
<dbReference type="PANTHER" id="PTHR11804:SF79">
    <property type="entry name" value="MITOCHONDRIAL INTERMEDIATE PEPTIDASE"/>
    <property type="match status" value="1"/>
</dbReference>
<evidence type="ECO:0000256" key="13">
    <source>
        <dbReference type="RuleBase" id="RU003435"/>
    </source>
</evidence>
<evidence type="ECO:0000256" key="8">
    <source>
        <dbReference type="ARBA" id="ARBA00022801"/>
    </source>
</evidence>
<keyword evidence="9 13" id="KW-0862">Zinc</keyword>
<dbReference type="Pfam" id="PF01432">
    <property type="entry name" value="Peptidase_M3"/>
    <property type="match status" value="1"/>
</dbReference>
<sequence length="779" mass="89398">MKASLGNLRGNMCLAKRSPLIRVRYFTNAATSTDLQRVFDDKAYFKKFNGISSKPFLGKKTGLFKNNYLKDPQGLLQFSKNSKKEAQNLVLEMTTNINTRDGKLEYVKKLDQLSDILCRTIDVAEFIRVVHEDDEWVQAAQKTHEIIFEYMNQLNTNVDLYKNLVNVLQDPEITSQLTTEEIKVGEYLKQDFERSGIHMDVKTRADFVSLTQEISLLGSQFSIGTHDLESPWFPITQADFKLIDDAQLRRAIRHMNEKYPGKREMEMEEEEQSGHYFIPMESYIPYQILAICKSSQLRKKIWIALHNAPKNQIQTLNKVISLRAMLAKMLGYKSFAHYQLEHKMAKTPENVLTFLEKLQPPLKHTQVFEELKALRATSKLFQNVADQDLFTSIKPWDRDFLANKLQNSCSSSSRQGEKNFINSVKLPDYFSVGTVISGLSELFTSLYNISLVPEPTLSGEVWDEDQVRKLKVVDIANSKTLGFLYLDFWSKKVLPSHFTIVCSRRLNKTESRDSHGQLVQLDQDYQLPVISLVCNFNVSSGDDNLNEPTLLSLNQVDTIFHEMGHAMHSMIGRTELHNLSGTRCATDFVEIPSVLMEGFSKDIRVLSQIGRHYQTNEPIPKHLLLDEQKHRNTLQACETFMQSKMATLDQALHSSDIVDRLYRGLELVDSTEIYHLVESKLGVFADKWSTWHGKLPHLFSYGAVYYSYMLDRAIADMLWHKLFEADPWSRDAGEKYKESILKWGGTKDPWQCLADAVGNDGLREGDSHAMQLIGENAHL</sequence>
<evidence type="ECO:0000259" key="14">
    <source>
        <dbReference type="Pfam" id="PF01432"/>
    </source>
</evidence>
<comment type="caution">
    <text evidence="15">The sequence shown here is derived from an EMBL/GenBank/DDBJ whole genome shotgun (WGS) entry which is preliminary data.</text>
</comment>
<dbReference type="Proteomes" id="UP001202479">
    <property type="component" value="Unassembled WGS sequence"/>
</dbReference>
<evidence type="ECO:0000256" key="12">
    <source>
        <dbReference type="ARBA" id="ARBA00023128"/>
    </source>
</evidence>
<dbReference type="RefSeq" id="XP_049182840.1">
    <property type="nucleotide sequence ID" value="XM_049326779.1"/>
</dbReference>
<evidence type="ECO:0000256" key="2">
    <source>
        <dbReference type="ARBA" id="ARBA00004305"/>
    </source>
</evidence>
<keyword evidence="6 13" id="KW-0645">Protease</keyword>
<dbReference type="GO" id="GO:0006627">
    <property type="term" value="P:protein processing involved in protein targeting to mitochondrion"/>
    <property type="evidence" value="ECO:0007669"/>
    <property type="project" value="TreeGrafter"/>
</dbReference>
<comment type="catalytic activity">
    <reaction evidence="1">
        <text>Release of an N-terminal octapeptide as second stage of processing of some proteins imported into the mitochondrion.</text>
        <dbReference type="EC" id="3.4.24.59"/>
    </reaction>
</comment>
<protein>
    <recommendedName>
        <fullName evidence="5">Mitochondrial intermediate peptidase</fullName>
        <ecNumber evidence="4">3.4.24.59</ecNumber>
    </recommendedName>
</protein>
<dbReference type="GO" id="GO:0006518">
    <property type="term" value="P:peptide metabolic process"/>
    <property type="evidence" value="ECO:0007669"/>
    <property type="project" value="TreeGrafter"/>
</dbReference>
<dbReference type="AlphaFoldDB" id="A0AAI9T2K7"/>
<keyword evidence="11 13" id="KW-0482">Metalloprotease</keyword>
<keyword evidence="8 13" id="KW-0378">Hydrolase</keyword>
<dbReference type="InterPro" id="IPR045090">
    <property type="entry name" value="Pept_M3A_M3B"/>
</dbReference>
<proteinExistence type="inferred from homology"/>
<keyword evidence="12" id="KW-0496">Mitochondrion</keyword>
<dbReference type="Gene3D" id="1.10.1370.10">
    <property type="entry name" value="Neurolysin, domain 3"/>
    <property type="match status" value="1"/>
</dbReference>
<dbReference type="InterPro" id="IPR001567">
    <property type="entry name" value="Pept_M3A_M3B_dom"/>
</dbReference>
<gene>
    <name evidence="15" type="ORF">KGF56_000083</name>
</gene>
<dbReference type="EMBL" id="JAHUZD010000017">
    <property type="protein sequence ID" value="KAI3407095.2"/>
    <property type="molecule type" value="Genomic_DNA"/>
</dbReference>
<keyword evidence="10" id="KW-0809">Transit peptide</keyword>
<dbReference type="InterPro" id="IPR024077">
    <property type="entry name" value="Neurolysin/TOP_dom2"/>
</dbReference>
<keyword evidence="16" id="KW-1185">Reference proteome</keyword>
<evidence type="ECO:0000256" key="10">
    <source>
        <dbReference type="ARBA" id="ARBA00022946"/>
    </source>
</evidence>
<evidence type="ECO:0000256" key="6">
    <source>
        <dbReference type="ARBA" id="ARBA00022670"/>
    </source>
</evidence>
<evidence type="ECO:0000256" key="9">
    <source>
        <dbReference type="ARBA" id="ARBA00022833"/>
    </source>
</evidence>
<organism evidence="15 16">
    <name type="scientific">Candida oxycetoniae</name>
    <dbReference type="NCBI Taxonomy" id="497107"/>
    <lineage>
        <taxon>Eukaryota</taxon>
        <taxon>Fungi</taxon>
        <taxon>Dikarya</taxon>
        <taxon>Ascomycota</taxon>
        <taxon>Saccharomycotina</taxon>
        <taxon>Pichiomycetes</taxon>
        <taxon>Debaryomycetaceae</taxon>
        <taxon>Candida/Lodderomyces clade</taxon>
        <taxon>Candida</taxon>
    </lineage>
</organism>
<evidence type="ECO:0000313" key="15">
    <source>
        <dbReference type="EMBL" id="KAI3407095.2"/>
    </source>
</evidence>
<comment type="cofactor">
    <cofactor evidence="13">
        <name>Zn(2+)</name>
        <dbReference type="ChEBI" id="CHEBI:29105"/>
    </cofactor>
    <text evidence="13">Binds 1 zinc ion.</text>
</comment>
<comment type="similarity">
    <text evidence="3 13">Belongs to the peptidase M3 family.</text>
</comment>
<dbReference type="InterPro" id="IPR024079">
    <property type="entry name" value="MetalloPept_cat_dom_sf"/>
</dbReference>
<evidence type="ECO:0000256" key="3">
    <source>
        <dbReference type="ARBA" id="ARBA00006040"/>
    </source>
</evidence>
<name>A0AAI9T2K7_9ASCO</name>
<evidence type="ECO:0000313" key="16">
    <source>
        <dbReference type="Proteomes" id="UP001202479"/>
    </source>
</evidence>
<dbReference type="EC" id="3.4.24.59" evidence="4"/>
<feature type="domain" description="Peptidase M3A/M3B catalytic" evidence="14">
    <location>
        <begin position="289"/>
        <end position="770"/>
    </location>
</feature>
<reference evidence="15" key="1">
    <citation type="journal article" date="2022" name="DNA Res.">
        <title>Genome analysis of five recently described species of the CUG-Ser clade uncovers Candida theae as a new hybrid lineage with pathogenic potential in the Candida parapsilosis species complex.</title>
        <authorList>
            <person name="Mixao V."/>
            <person name="Del Olmo V."/>
            <person name="Hegedusova E."/>
            <person name="Saus E."/>
            <person name="Pryszcz L."/>
            <person name="Cillingova A."/>
            <person name="Nosek J."/>
            <person name="Gabaldon T."/>
        </authorList>
    </citation>
    <scope>NUCLEOTIDE SEQUENCE</scope>
    <source>
        <strain evidence="15">CBS 10844</strain>
    </source>
</reference>
<dbReference type="PANTHER" id="PTHR11804">
    <property type="entry name" value="PROTEASE M3 THIMET OLIGOPEPTIDASE-RELATED"/>
    <property type="match status" value="1"/>
</dbReference>
<dbReference type="CDD" id="cd06457">
    <property type="entry name" value="M3A_MIP"/>
    <property type="match status" value="1"/>
</dbReference>
<dbReference type="GO" id="GO:0005759">
    <property type="term" value="C:mitochondrial matrix"/>
    <property type="evidence" value="ECO:0007669"/>
    <property type="project" value="UniProtKB-SubCell"/>
</dbReference>
<evidence type="ECO:0000256" key="11">
    <source>
        <dbReference type="ARBA" id="ARBA00023049"/>
    </source>
</evidence>
<accession>A0AAI9T2K7</accession>
<comment type="subcellular location">
    <subcellularLocation>
        <location evidence="2">Mitochondrion matrix</location>
    </subcellularLocation>
</comment>